<dbReference type="Ensembl" id="ENSMSIT00000035533.1">
    <property type="protein sequence ID" value="ENSMSIP00000028180.1"/>
    <property type="gene ID" value="ENSMSIG00000023718.1"/>
</dbReference>
<dbReference type="GO" id="GO:0005654">
    <property type="term" value="C:nucleoplasm"/>
    <property type="evidence" value="ECO:0007669"/>
    <property type="project" value="Ensembl"/>
</dbReference>
<sequence>MEFDLAAALGPGSKKPEGAGHVGDPKHCPLKAPGGPEAGAAHKPRHGSGSSSDSSSSSSSSDSEAEGKEYAAGCKKHERSSDKAKKPKVKKEKKEKKKKEEKKEKKAPH</sequence>
<evidence type="ECO:0000313" key="2">
    <source>
        <dbReference type="Ensembl" id="ENSMSIP00000028180.1"/>
    </source>
</evidence>
<evidence type="ECO:0000256" key="1">
    <source>
        <dbReference type="SAM" id="MobiDB-lite"/>
    </source>
</evidence>
<dbReference type="GO" id="GO:0005730">
    <property type="term" value="C:nucleolus"/>
    <property type="evidence" value="ECO:0007669"/>
    <property type="project" value="Ensembl"/>
</dbReference>
<feature type="region of interest" description="Disordered" evidence="1">
    <location>
        <begin position="1"/>
        <end position="109"/>
    </location>
</feature>
<dbReference type="GeneTree" id="ENSGT00940000163639"/>
<feature type="compositionally biased region" description="Basic residues" evidence="1">
    <location>
        <begin position="85"/>
        <end position="109"/>
    </location>
</feature>
<dbReference type="AlphaFoldDB" id="A0A8C6HWD0"/>
<dbReference type="InterPro" id="IPR026621">
    <property type="entry name" value="IMUP"/>
</dbReference>
<reference evidence="2" key="2">
    <citation type="submission" date="2025-09" db="UniProtKB">
        <authorList>
            <consortium name="Ensembl"/>
        </authorList>
    </citation>
    <scope>IDENTIFICATION</scope>
</reference>
<name>A0A8C6HWD0_MUSSI</name>
<accession>A0A8C6HWD0</accession>
<protein>
    <submittedName>
        <fullName evidence="2">RIKEN cDNA 2200002D01 gene</fullName>
    </submittedName>
</protein>
<dbReference type="GO" id="GO:0005829">
    <property type="term" value="C:cytosol"/>
    <property type="evidence" value="ECO:0007669"/>
    <property type="project" value="Ensembl"/>
</dbReference>
<keyword evidence="3" id="KW-1185">Reference proteome</keyword>
<organism evidence="2 3">
    <name type="scientific">Mus spicilegus</name>
    <name type="common">Mound-building mouse</name>
    <dbReference type="NCBI Taxonomy" id="10103"/>
    <lineage>
        <taxon>Eukaryota</taxon>
        <taxon>Metazoa</taxon>
        <taxon>Chordata</taxon>
        <taxon>Craniata</taxon>
        <taxon>Vertebrata</taxon>
        <taxon>Euteleostomi</taxon>
        <taxon>Mammalia</taxon>
        <taxon>Eutheria</taxon>
        <taxon>Euarchontoglires</taxon>
        <taxon>Glires</taxon>
        <taxon>Rodentia</taxon>
        <taxon>Myomorpha</taxon>
        <taxon>Muroidea</taxon>
        <taxon>Muridae</taxon>
        <taxon>Murinae</taxon>
        <taxon>Mus</taxon>
        <taxon>Mus</taxon>
    </lineage>
</organism>
<feature type="compositionally biased region" description="Low complexity" evidence="1">
    <location>
        <begin position="47"/>
        <end position="62"/>
    </location>
</feature>
<dbReference type="Proteomes" id="UP000694415">
    <property type="component" value="Unplaced"/>
</dbReference>
<dbReference type="Pfam" id="PF15761">
    <property type="entry name" value="IMUP"/>
    <property type="match status" value="1"/>
</dbReference>
<dbReference type="GO" id="GO:0005886">
    <property type="term" value="C:plasma membrane"/>
    <property type="evidence" value="ECO:0007669"/>
    <property type="project" value="Ensembl"/>
</dbReference>
<reference evidence="2" key="1">
    <citation type="submission" date="2025-08" db="UniProtKB">
        <authorList>
            <consortium name="Ensembl"/>
        </authorList>
    </citation>
    <scope>IDENTIFICATION</scope>
</reference>
<evidence type="ECO:0000313" key="3">
    <source>
        <dbReference type="Proteomes" id="UP000694415"/>
    </source>
</evidence>
<feature type="compositionally biased region" description="Basic and acidic residues" evidence="1">
    <location>
        <begin position="14"/>
        <end position="27"/>
    </location>
</feature>
<proteinExistence type="predicted"/>